<dbReference type="PROSITE" id="PS50181">
    <property type="entry name" value="FBOX"/>
    <property type="match status" value="1"/>
</dbReference>
<protein>
    <submittedName>
        <fullName evidence="2">F-box domain-containing protein</fullName>
    </submittedName>
</protein>
<sequence length="292" mass="33673">MSLIVDQIIGYSYSCQNVNKTKKDFINILPDHIFSEIFSHLNIATLGVICCVSKKWKQLVSEPIVWKMAIYREIAFGNDKWAKYFGEDVVKDEDNREELFSLPADDFITDCKKFKAIFPETNVKDTLMLVRLPKTLNGGLTLKSLGLLARTKRFVRVTDTGYRFFYGAQRDDYKYRSIDKSQWVLMTKNIIPESVNKSYVEQQKVVADLAQKSLINYEVPGTLEAVTCIYSELFKSNTRLFHCNTKIYMRCNDIDETYREQEVIGGFGIDGIRITKASNDHPRLGVAAMRKF</sequence>
<evidence type="ECO:0000259" key="1">
    <source>
        <dbReference type="PROSITE" id="PS50181"/>
    </source>
</evidence>
<name>A0A0U5JHT1_9BACT</name>
<organism evidence="2 3">
    <name type="scientific">Candidatus Protochlamydia naegleriophila</name>
    <dbReference type="NCBI Taxonomy" id="389348"/>
    <lineage>
        <taxon>Bacteria</taxon>
        <taxon>Pseudomonadati</taxon>
        <taxon>Chlamydiota</taxon>
        <taxon>Chlamydiia</taxon>
        <taxon>Parachlamydiales</taxon>
        <taxon>Parachlamydiaceae</taxon>
        <taxon>Candidatus Protochlamydia</taxon>
    </lineage>
</organism>
<dbReference type="EMBL" id="LN879503">
    <property type="protein sequence ID" value="CUI18162.1"/>
    <property type="molecule type" value="Genomic_DNA"/>
</dbReference>
<gene>
    <name evidence="2" type="ORF">PNK_p0108</name>
</gene>
<dbReference type="SMART" id="SM00256">
    <property type="entry name" value="FBOX"/>
    <property type="match status" value="1"/>
</dbReference>
<dbReference type="Pfam" id="PF00646">
    <property type="entry name" value="F-box"/>
    <property type="match status" value="1"/>
</dbReference>
<feature type="domain" description="F-box" evidence="1">
    <location>
        <begin position="23"/>
        <end position="69"/>
    </location>
</feature>
<dbReference type="AlphaFoldDB" id="A0A0U5JHT1"/>
<dbReference type="Gene3D" id="1.20.1280.50">
    <property type="match status" value="1"/>
</dbReference>
<dbReference type="SUPFAM" id="SSF81383">
    <property type="entry name" value="F-box domain"/>
    <property type="match status" value="1"/>
</dbReference>
<keyword evidence="3" id="KW-1185">Reference proteome</keyword>
<dbReference type="PATRIC" id="fig|389348.3.peg.2880"/>
<evidence type="ECO:0000313" key="3">
    <source>
        <dbReference type="Proteomes" id="UP000069902"/>
    </source>
</evidence>
<dbReference type="InterPro" id="IPR036047">
    <property type="entry name" value="F-box-like_dom_sf"/>
</dbReference>
<dbReference type="InterPro" id="IPR001810">
    <property type="entry name" value="F-box_dom"/>
</dbReference>
<evidence type="ECO:0000313" key="2">
    <source>
        <dbReference type="EMBL" id="CUI18162.1"/>
    </source>
</evidence>
<reference evidence="3" key="1">
    <citation type="submission" date="2015-09" db="EMBL/GenBank/DDBJ databases">
        <authorList>
            <person name="Bertelli C."/>
        </authorList>
    </citation>
    <scope>NUCLEOTIDE SEQUENCE [LARGE SCALE GENOMIC DNA]</scope>
    <source>
        <strain evidence="3">KNic</strain>
        <plasmid evidence="3">pPNK</plasmid>
    </source>
</reference>
<geneLocation type="plasmid" evidence="3">
    <name>pPNK</name>
</geneLocation>
<accession>A0A0U5JHT1</accession>
<dbReference type="Proteomes" id="UP000069902">
    <property type="component" value="Plasmid pPNK"/>
</dbReference>
<proteinExistence type="predicted"/>
<dbReference type="InParanoid" id="A0A0U5JHT1"/>
<dbReference type="KEGG" id="pnl:PNK_p0108"/>
<dbReference type="RefSeq" id="WP_059062613.1">
    <property type="nucleotide sequence ID" value="NZ_LN879503.1"/>
</dbReference>